<comment type="similarity">
    <text evidence="9">Belongs to the AB hydrolase superfamily. Lipase family. Class Lip subfamily.</text>
</comment>
<feature type="compositionally biased region" description="Polar residues" evidence="12">
    <location>
        <begin position="506"/>
        <end position="532"/>
    </location>
</feature>
<evidence type="ECO:0000313" key="14">
    <source>
        <dbReference type="EMBL" id="WFD43476.1"/>
    </source>
</evidence>
<evidence type="ECO:0000256" key="9">
    <source>
        <dbReference type="ARBA" id="ARBA00043986"/>
    </source>
</evidence>
<feature type="region of interest" description="Disordered" evidence="12">
    <location>
        <begin position="465"/>
        <end position="546"/>
    </location>
</feature>
<keyword evidence="6" id="KW-0442">Lipid degradation</keyword>
<dbReference type="Gene3D" id="1.10.260.130">
    <property type="match status" value="1"/>
</dbReference>
<evidence type="ECO:0000256" key="5">
    <source>
        <dbReference type="ARBA" id="ARBA00022801"/>
    </source>
</evidence>
<keyword evidence="4" id="KW-0964">Secreted</keyword>
<dbReference type="PANTHER" id="PTHR34853">
    <property type="match status" value="1"/>
</dbReference>
<comment type="subcellular location">
    <subcellularLocation>
        <location evidence="2">Secreted</location>
    </subcellularLocation>
</comment>
<dbReference type="Proteomes" id="UP001214628">
    <property type="component" value="Chromosome 2"/>
</dbReference>
<protein>
    <recommendedName>
        <fullName evidence="3">triacylglycerol lipase</fullName>
        <ecNumber evidence="3">3.1.1.3</ecNumber>
    </recommendedName>
</protein>
<evidence type="ECO:0000256" key="6">
    <source>
        <dbReference type="ARBA" id="ARBA00022963"/>
    </source>
</evidence>
<dbReference type="PANTHER" id="PTHR34853:SF1">
    <property type="entry name" value="LIPASE 5"/>
    <property type="match status" value="1"/>
</dbReference>
<comment type="catalytic activity">
    <reaction evidence="11">
        <text>a monoacylglycerol + H2O = glycerol + a fatty acid + H(+)</text>
        <dbReference type="Rhea" id="RHEA:15245"/>
        <dbReference type="ChEBI" id="CHEBI:15377"/>
        <dbReference type="ChEBI" id="CHEBI:15378"/>
        <dbReference type="ChEBI" id="CHEBI:17408"/>
        <dbReference type="ChEBI" id="CHEBI:17754"/>
        <dbReference type="ChEBI" id="CHEBI:28868"/>
    </reaction>
</comment>
<evidence type="ECO:0000256" key="8">
    <source>
        <dbReference type="ARBA" id="ARBA00023098"/>
    </source>
</evidence>
<keyword evidence="13" id="KW-0732">Signal</keyword>
<dbReference type="GO" id="GO:0016042">
    <property type="term" value="P:lipid catabolic process"/>
    <property type="evidence" value="ECO:0007669"/>
    <property type="project" value="UniProtKB-KW"/>
</dbReference>
<keyword evidence="7" id="KW-0843">Virulence</keyword>
<dbReference type="GO" id="GO:0004806">
    <property type="term" value="F:triacylglycerol lipase activity"/>
    <property type="evidence" value="ECO:0007669"/>
    <property type="project" value="UniProtKB-EC"/>
</dbReference>
<evidence type="ECO:0000256" key="3">
    <source>
        <dbReference type="ARBA" id="ARBA00013279"/>
    </source>
</evidence>
<dbReference type="InterPro" id="IPR005152">
    <property type="entry name" value="Lipase_secreted"/>
</dbReference>
<sequence length="546" mass="59302">MYSTGLARWLVFAVVAILPLVSALGLVPYPDQDPFYYPPSGWQNKKPGAILRSRKIQAASVGVLKYNLNSWQLLFRSNANNAHSPSYTVTTVLVPHNADKGKMVTISSPENANWIRCAPSYAFRYSGVLELTNFEPRWEQAVYTLFLAEGWVVNAPDHEGPNSAFAAGFSGGHMVLDSMRAALNSKEIGMSKNAMLIGHGYSGGSIPNGWAAGLQPTYAPELNIVGWSLGGTASDPAMTLNFLDGTSTAALVLVGAVGLIDGYRDEIYDLFQNEIWTDEGKQAVAVAHAACIYEMVFLFMNQTIQSSKYIKGGRNLTSYPSVAKIMNSLIMGSNSKYVPKHPIFMFHAAYDEEIVWYQANNTAVNWCEQGANIRFLTQTSTALNHVATYLLDLPYIINYMRDRFDGKSYYNGGCQFDSSSEYPLYDSSVLGQRLQEVMEVVLDLLGKEIGPNDSILQAKISSKQNPNKVGLTHLPGMKSTTITPGEGGNDSPASKAVRKTGKTSDSKLSTNSSTDSGSANQTSANTETSNIHRYSGKGTGAGQGNN</sequence>
<dbReference type="Gene3D" id="3.40.50.1820">
    <property type="entry name" value="alpha/beta hydrolase"/>
    <property type="match status" value="1"/>
</dbReference>
<evidence type="ECO:0000256" key="11">
    <source>
        <dbReference type="ARBA" id="ARBA00048461"/>
    </source>
</evidence>
<reference evidence="14" key="1">
    <citation type="submission" date="2023-02" db="EMBL/GenBank/DDBJ databases">
        <title>Mating type loci evolution in Malassezia.</title>
        <authorList>
            <person name="Coelho M.A."/>
        </authorList>
    </citation>
    <scope>NUCLEOTIDE SEQUENCE</scope>
    <source>
        <strain evidence="14">CBS 14136</strain>
    </source>
</reference>
<dbReference type="EC" id="3.1.1.3" evidence="3"/>
<dbReference type="GO" id="GO:0005576">
    <property type="term" value="C:extracellular region"/>
    <property type="evidence" value="ECO:0007669"/>
    <property type="project" value="UniProtKB-SubCell"/>
</dbReference>
<comment type="catalytic activity">
    <reaction evidence="1">
        <text>a triacylglycerol + H2O = a diacylglycerol + a fatty acid + H(+)</text>
        <dbReference type="Rhea" id="RHEA:12044"/>
        <dbReference type="ChEBI" id="CHEBI:15377"/>
        <dbReference type="ChEBI" id="CHEBI:15378"/>
        <dbReference type="ChEBI" id="CHEBI:17855"/>
        <dbReference type="ChEBI" id="CHEBI:18035"/>
        <dbReference type="ChEBI" id="CHEBI:28868"/>
        <dbReference type="EC" id="3.1.1.3"/>
    </reaction>
</comment>
<dbReference type="InterPro" id="IPR029058">
    <property type="entry name" value="AB_hydrolase_fold"/>
</dbReference>
<evidence type="ECO:0000256" key="2">
    <source>
        <dbReference type="ARBA" id="ARBA00004613"/>
    </source>
</evidence>
<evidence type="ECO:0000313" key="15">
    <source>
        <dbReference type="Proteomes" id="UP001214628"/>
    </source>
</evidence>
<evidence type="ECO:0000256" key="13">
    <source>
        <dbReference type="SAM" id="SignalP"/>
    </source>
</evidence>
<dbReference type="EMBL" id="CP118376">
    <property type="protein sequence ID" value="WFD43476.1"/>
    <property type="molecule type" value="Genomic_DNA"/>
</dbReference>
<keyword evidence="5" id="KW-0378">Hydrolase</keyword>
<feature type="compositionally biased region" description="Gly residues" evidence="12">
    <location>
        <begin position="537"/>
        <end position="546"/>
    </location>
</feature>
<feature type="chain" id="PRO_5042202081" description="triacylglycerol lipase" evidence="13">
    <location>
        <begin position="24"/>
        <end position="546"/>
    </location>
</feature>
<dbReference type="AlphaFoldDB" id="A0AAF0F5K1"/>
<evidence type="ECO:0000256" key="7">
    <source>
        <dbReference type="ARBA" id="ARBA00023026"/>
    </source>
</evidence>
<proteinExistence type="inferred from homology"/>
<feature type="signal peptide" evidence="13">
    <location>
        <begin position="1"/>
        <end position="23"/>
    </location>
</feature>
<accession>A0AAF0F5K1</accession>
<evidence type="ECO:0000256" key="4">
    <source>
        <dbReference type="ARBA" id="ARBA00022525"/>
    </source>
</evidence>
<organism evidence="14 15">
    <name type="scientific">Malassezia psittaci</name>
    <dbReference type="NCBI Taxonomy" id="1821823"/>
    <lineage>
        <taxon>Eukaryota</taxon>
        <taxon>Fungi</taxon>
        <taxon>Dikarya</taxon>
        <taxon>Basidiomycota</taxon>
        <taxon>Ustilaginomycotina</taxon>
        <taxon>Malasseziomycetes</taxon>
        <taxon>Malasseziales</taxon>
        <taxon>Malasseziaceae</taxon>
        <taxon>Malassezia</taxon>
    </lineage>
</organism>
<name>A0AAF0F5K1_9BASI</name>
<evidence type="ECO:0000256" key="12">
    <source>
        <dbReference type="SAM" id="MobiDB-lite"/>
    </source>
</evidence>
<comment type="catalytic activity">
    <reaction evidence="10">
        <text>a diacylglycerol + H2O = a monoacylglycerol + a fatty acid + H(+)</text>
        <dbReference type="Rhea" id="RHEA:32731"/>
        <dbReference type="ChEBI" id="CHEBI:15377"/>
        <dbReference type="ChEBI" id="CHEBI:15378"/>
        <dbReference type="ChEBI" id="CHEBI:17408"/>
        <dbReference type="ChEBI" id="CHEBI:18035"/>
        <dbReference type="ChEBI" id="CHEBI:28868"/>
    </reaction>
</comment>
<keyword evidence="8" id="KW-0443">Lipid metabolism</keyword>
<dbReference type="Pfam" id="PF03583">
    <property type="entry name" value="LIP"/>
    <property type="match status" value="1"/>
</dbReference>
<gene>
    <name evidence="14" type="ORF">MPSI1_002138</name>
</gene>
<evidence type="ECO:0000256" key="10">
    <source>
        <dbReference type="ARBA" id="ARBA00047591"/>
    </source>
</evidence>
<evidence type="ECO:0000256" key="1">
    <source>
        <dbReference type="ARBA" id="ARBA00001024"/>
    </source>
</evidence>
<keyword evidence="15" id="KW-1185">Reference proteome</keyword>